<keyword evidence="2" id="KW-1185">Reference proteome</keyword>
<sequence length="418" mass="45281">MKARKLPALLFAVLIMATGCKKNNVKTVPPTPPCNGPQLLKENILPDYLIVDGGLITVYDEIAADLPGNVYIENTSQEFTDPNLTNGIAGIAQGYLYKFDALGNQVYTKPAITGYQSAIAVDSMQQVYIGYFTILDSPWHSIVNATKYNSSGDTAWSKHIYYAMDATFTSLGVSNIGILHVAADDISAPLDNQYNDPTVQVQPGSGNMMYTFDQTGKLTHVKQISTGFSTASYQFLPSGGFYDIYYAAGYTAIADEYDLNSKLVNTRQIAVPERSTVFCDSKTNIYNIDSTTITKYTGGNTKAWSIKVPPFKLVKTGADGNLYIAGTFNGSVNFNPAGTSKTLTAHGNNDSFLAKIDADGKMTWVIQSLGTDGKTYTGASQIDKFVFTGKNGIFVTGSALNSNTHKNVHFGALYMQCE</sequence>
<dbReference type="Proteomes" id="UP000539265">
    <property type="component" value="Unassembled WGS sequence"/>
</dbReference>
<name>A0A839SC30_9SPHI</name>
<reference evidence="1" key="1">
    <citation type="submission" date="2020-08" db="EMBL/GenBank/DDBJ databases">
        <title>Genomic Encyclopedia of Type Strains, Phase III (KMG-III): the genomes of soil and plant-associated and newly described type strains.</title>
        <authorList>
            <person name="Whitman W."/>
        </authorList>
    </citation>
    <scope>NUCLEOTIDE SEQUENCE [LARGE SCALE GENOMIC DNA]</scope>
    <source>
        <strain evidence="1">CECT 8628</strain>
    </source>
</reference>
<organism evidence="1 2">
    <name type="scientific">Mucilaginibacter gotjawali</name>
    <dbReference type="NCBI Taxonomy" id="1550579"/>
    <lineage>
        <taxon>Bacteria</taxon>
        <taxon>Pseudomonadati</taxon>
        <taxon>Bacteroidota</taxon>
        <taxon>Sphingobacteriia</taxon>
        <taxon>Sphingobacteriales</taxon>
        <taxon>Sphingobacteriaceae</taxon>
        <taxon>Mucilaginibacter</taxon>
    </lineage>
</organism>
<dbReference type="AlphaFoldDB" id="A0A839SC30"/>
<comment type="caution">
    <text evidence="1">The sequence shown here is derived from an EMBL/GenBank/DDBJ whole genome shotgun (WGS) entry which is preliminary data.</text>
</comment>
<accession>A0A839SC30</accession>
<proteinExistence type="predicted"/>
<gene>
    <name evidence="1" type="ORF">FHS11_001279</name>
</gene>
<dbReference type="PROSITE" id="PS51257">
    <property type="entry name" value="PROKAR_LIPOPROTEIN"/>
    <property type="match status" value="1"/>
</dbReference>
<dbReference type="EMBL" id="JACHWX010000003">
    <property type="protein sequence ID" value="MBB3054862.1"/>
    <property type="molecule type" value="Genomic_DNA"/>
</dbReference>
<protein>
    <submittedName>
        <fullName evidence="1">Uncharacterized protein</fullName>
    </submittedName>
</protein>
<evidence type="ECO:0000313" key="1">
    <source>
        <dbReference type="EMBL" id="MBB3054862.1"/>
    </source>
</evidence>
<dbReference type="OrthoDB" id="5726170at2"/>
<dbReference type="RefSeq" id="WP_096355401.1">
    <property type="nucleotide sequence ID" value="NZ_AP017313.1"/>
</dbReference>
<evidence type="ECO:0000313" key="2">
    <source>
        <dbReference type="Proteomes" id="UP000539265"/>
    </source>
</evidence>